<organism evidence="5 6">
    <name type="scientific">Dinghuibacter silviterrae</name>
    <dbReference type="NCBI Taxonomy" id="1539049"/>
    <lineage>
        <taxon>Bacteria</taxon>
        <taxon>Pseudomonadati</taxon>
        <taxon>Bacteroidota</taxon>
        <taxon>Chitinophagia</taxon>
        <taxon>Chitinophagales</taxon>
        <taxon>Chitinophagaceae</taxon>
        <taxon>Dinghuibacter</taxon>
    </lineage>
</organism>
<comment type="caution">
    <text evidence="5">The sequence shown here is derived from an EMBL/GenBank/DDBJ whole genome shotgun (WGS) entry which is preliminary data.</text>
</comment>
<comment type="similarity">
    <text evidence="1">Belongs to the peptidase M16 family.</text>
</comment>
<dbReference type="InterPro" id="IPR007863">
    <property type="entry name" value="Peptidase_M16_C"/>
</dbReference>
<reference evidence="5 6" key="1">
    <citation type="submission" date="2019-03" db="EMBL/GenBank/DDBJ databases">
        <title>Genomic Encyclopedia of Type Strains, Phase IV (KMG-IV): sequencing the most valuable type-strain genomes for metagenomic binning, comparative biology and taxonomic classification.</title>
        <authorList>
            <person name="Goeker M."/>
        </authorList>
    </citation>
    <scope>NUCLEOTIDE SEQUENCE [LARGE SCALE GENOMIC DNA]</scope>
    <source>
        <strain evidence="5 6">DSM 100059</strain>
    </source>
</reference>
<keyword evidence="6" id="KW-1185">Reference proteome</keyword>
<gene>
    <name evidence="5" type="ORF">EDB95_5206</name>
</gene>
<dbReference type="EMBL" id="SODV01000002">
    <property type="protein sequence ID" value="TDW97358.1"/>
    <property type="molecule type" value="Genomic_DNA"/>
</dbReference>
<evidence type="ECO:0000259" key="4">
    <source>
        <dbReference type="Pfam" id="PF05193"/>
    </source>
</evidence>
<dbReference type="InterPro" id="IPR050361">
    <property type="entry name" value="MPP/UQCRC_Complex"/>
</dbReference>
<feature type="domain" description="Peptidase M16 N-terminal" evidence="3">
    <location>
        <begin position="526"/>
        <end position="641"/>
    </location>
</feature>
<feature type="domain" description="Peptidase M16 C-terminal" evidence="4">
    <location>
        <begin position="674"/>
        <end position="851"/>
    </location>
</feature>
<dbReference type="Proteomes" id="UP000294498">
    <property type="component" value="Unassembled WGS sequence"/>
</dbReference>
<keyword evidence="2" id="KW-0732">Signal</keyword>
<evidence type="ECO:0000256" key="1">
    <source>
        <dbReference type="ARBA" id="ARBA00007261"/>
    </source>
</evidence>
<keyword evidence="5" id="KW-0378">Hydrolase</keyword>
<dbReference type="InterPro" id="IPR011249">
    <property type="entry name" value="Metalloenz_LuxS/M16"/>
</dbReference>
<dbReference type="AlphaFoldDB" id="A0A4R8DIM5"/>
<feature type="chain" id="PRO_5020623449" evidence="2">
    <location>
        <begin position="20"/>
        <end position="944"/>
    </location>
</feature>
<keyword evidence="5" id="KW-0645">Protease</keyword>
<accession>A0A4R8DIM5</accession>
<dbReference type="PANTHER" id="PTHR11851:SF49">
    <property type="entry name" value="MITOCHONDRIAL-PROCESSING PEPTIDASE SUBUNIT ALPHA"/>
    <property type="match status" value="1"/>
</dbReference>
<protein>
    <submittedName>
        <fullName evidence="5">Zinc protease</fullName>
    </submittedName>
</protein>
<feature type="signal peptide" evidence="2">
    <location>
        <begin position="1"/>
        <end position="19"/>
    </location>
</feature>
<proteinExistence type="inferred from homology"/>
<dbReference type="GO" id="GO:0046872">
    <property type="term" value="F:metal ion binding"/>
    <property type="evidence" value="ECO:0007669"/>
    <property type="project" value="InterPro"/>
</dbReference>
<feature type="domain" description="Peptidase M16 C-terminal" evidence="4">
    <location>
        <begin position="206"/>
        <end position="380"/>
    </location>
</feature>
<dbReference type="GO" id="GO:0006508">
    <property type="term" value="P:proteolysis"/>
    <property type="evidence" value="ECO:0007669"/>
    <property type="project" value="UniProtKB-KW"/>
</dbReference>
<evidence type="ECO:0000313" key="5">
    <source>
        <dbReference type="EMBL" id="TDW97358.1"/>
    </source>
</evidence>
<dbReference type="Gene3D" id="3.30.830.10">
    <property type="entry name" value="Metalloenzyme, LuxS/M16 peptidase-like"/>
    <property type="match status" value="4"/>
</dbReference>
<name>A0A4R8DIM5_9BACT</name>
<dbReference type="GO" id="GO:0008233">
    <property type="term" value="F:peptidase activity"/>
    <property type="evidence" value="ECO:0007669"/>
    <property type="project" value="UniProtKB-KW"/>
</dbReference>
<feature type="domain" description="Peptidase M16 N-terminal" evidence="3">
    <location>
        <begin position="49"/>
        <end position="165"/>
    </location>
</feature>
<dbReference type="Pfam" id="PF05193">
    <property type="entry name" value="Peptidase_M16_C"/>
    <property type="match status" value="2"/>
</dbReference>
<sequence>MKQTALLLFSLTSIVYAQAQPKLVQTVSKKGDEVVIPFQKYTLDNGLTVILTEDHSDPIVHVDVTYHVGSAREEIGKSGFAHFFEHMMFEGSDHVKSGDHFKIISAAGGQLNGSTNQDRTNYFETVPSNQLEKMLWLESDRMGFLMDAVTQPKFEIQRSTVKNERGQNYDNRPYGLASEAASKALYPYGHPYSWLTIGYIEDLNKVDVNDLKRFFLRWYGPNNATLTIGGDIDVKQTLAWVQKYFGAIPRCPDVQKMDLPAPVLDADRYISYVDNYARLPLLYIEYPGVKMYDKDQAALDALSLIIGQGKNSLLYKDFIKTRKAAQASMSSDNSELAGTIGIQVIPYPGASLADMKHKVDSVFAEFEQRGVTDDDLARFKGSAEADYINSLASINGKVRELAAAQTFTGNPDQIGRELSDIRRVTKEDVLRVYNQYIKGKPAVILSVLPKGGAAQPVAADNYTVDNTHYQAPDYGYAGLVYHKAKDNFDRSVEPSTGPNPVVKVPAYWTGTTDNGIHLIGTYTDEIPTVTVNLSIKGGGLLAALDTAKAGLPNITAQMLNDETEHFTAEQFNAELEKLGSTIQVSATADATVFSVSSLTKNLDATLDLLKERLFHPRFSAESLERIRKMTLQGFQIAKTQPAGVATSVFGKVLYGPDNIRTYGLAGNERTVPRIGVEDVQAFYDRYFAPNLTSVTVVGDVSEKEIRRKLSFLDTWTQKDINVPGADTTVAERTPNTIYLVDVPHAAQSEIRVGYVTGVNYDATGTYYRLLLANYPLGGGFDSRLNLDLREEKGWTYGASSQFASGKYGGTFSAGAGVRAASTDSAVAEFVKDISGYTDGGVTPTELAFIKSSIGQSDALKYETNAQKASFLSRIQLYGLPHGFVDEQNRILKALTADDVNDLAKQYLDVHRMAIVVVGDKERILPGLSNLGYSIVELDADGRRK</sequence>
<dbReference type="OrthoDB" id="9811314at2"/>
<evidence type="ECO:0000256" key="2">
    <source>
        <dbReference type="SAM" id="SignalP"/>
    </source>
</evidence>
<evidence type="ECO:0000259" key="3">
    <source>
        <dbReference type="Pfam" id="PF00675"/>
    </source>
</evidence>
<evidence type="ECO:0000313" key="6">
    <source>
        <dbReference type="Proteomes" id="UP000294498"/>
    </source>
</evidence>
<dbReference type="InterPro" id="IPR011765">
    <property type="entry name" value="Pept_M16_N"/>
</dbReference>
<dbReference type="PANTHER" id="PTHR11851">
    <property type="entry name" value="METALLOPROTEASE"/>
    <property type="match status" value="1"/>
</dbReference>
<dbReference type="Pfam" id="PF00675">
    <property type="entry name" value="Peptidase_M16"/>
    <property type="match status" value="2"/>
</dbReference>
<dbReference type="RefSeq" id="WP_133999460.1">
    <property type="nucleotide sequence ID" value="NZ_SODV01000002.1"/>
</dbReference>
<dbReference type="SUPFAM" id="SSF63411">
    <property type="entry name" value="LuxS/MPP-like metallohydrolase"/>
    <property type="match status" value="4"/>
</dbReference>